<feature type="region of interest" description="Disordered" evidence="1">
    <location>
        <begin position="1"/>
        <end position="26"/>
    </location>
</feature>
<evidence type="ECO:0000256" key="1">
    <source>
        <dbReference type="SAM" id="MobiDB-lite"/>
    </source>
</evidence>
<protein>
    <submittedName>
        <fullName evidence="2">Uncharacterized protein</fullName>
    </submittedName>
</protein>
<proteinExistence type="predicted"/>
<reference evidence="2" key="1">
    <citation type="submission" date="2020-06" db="EMBL/GenBank/DDBJ databases">
        <title>Draft genome of Bugula neritina, a colonial animal packing powerful symbionts and potential medicines.</title>
        <authorList>
            <person name="Rayko M."/>
        </authorList>
    </citation>
    <scope>NUCLEOTIDE SEQUENCE [LARGE SCALE GENOMIC DNA]</scope>
    <source>
        <strain evidence="2">Kwan_BN1</strain>
    </source>
</reference>
<gene>
    <name evidence="2" type="ORF">EB796_005970</name>
</gene>
<organism evidence="2 3">
    <name type="scientific">Bugula neritina</name>
    <name type="common">Brown bryozoan</name>
    <name type="synonym">Sertularia neritina</name>
    <dbReference type="NCBI Taxonomy" id="10212"/>
    <lineage>
        <taxon>Eukaryota</taxon>
        <taxon>Metazoa</taxon>
        <taxon>Spiralia</taxon>
        <taxon>Lophotrochozoa</taxon>
        <taxon>Bryozoa</taxon>
        <taxon>Gymnolaemata</taxon>
        <taxon>Cheilostomatida</taxon>
        <taxon>Flustrina</taxon>
        <taxon>Buguloidea</taxon>
        <taxon>Bugulidae</taxon>
        <taxon>Bugula</taxon>
    </lineage>
</organism>
<accession>A0A7J7KBQ7</accession>
<dbReference type="AlphaFoldDB" id="A0A7J7KBQ7"/>
<dbReference type="Proteomes" id="UP000593567">
    <property type="component" value="Unassembled WGS sequence"/>
</dbReference>
<dbReference type="EMBL" id="VXIV02000840">
    <property type="protein sequence ID" value="KAF6035717.1"/>
    <property type="molecule type" value="Genomic_DNA"/>
</dbReference>
<sequence>MSYWPANKSDTFKPAEGYNSHRSDVLPVFEDPSKSLNAAPYPNGLNRLFNKPKLSSSSDPSSNFYKSQDAVQQPPQRQTALPFSHYANSSAQHSQKESQLSSARHKPIICNLFFTTPTTAYRLYKCG</sequence>
<evidence type="ECO:0000313" key="3">
    <source>
        <dbReference type="Proteomes" id="UP000593567"/>
    </source>
</evidence>
<name>A0A7J7KBQ7_BUGNE</name>
<comment type="caution">
    <text evidence="2">The sequence shown here is derived from an EMBL/GenBank/DDBJ whole genome shotgun (WGS) entry which is preliminary data.</text>
</comment>
<feature type="region of interest" description="Disordered" evidence="1">
    <location>
        <begin position="47"/>
        <end position="103"/>
    </location>
</feature>
<evidence type="ECO:0000313" key="2">
    <source>
        <dbReference type="EMBL" id="KAF6035717.1"/>
    </source>
</evidence>
<feature type="compositionally biased region" description="Polar residues" evidence="1">
    <location>
        <begin position="63"/>
        <end position="102"/>
    </location>
</feature>
<keyword evidence="3" id="KW-1185">Reference proteome</keyword>